<dbReference type="InterPro" id="IPR001789">
    <property type="entry name" value="Sig_transdc_resp-reg_receiver"/>
</dbReference>
<dbReference type="SMART" id="SM00448">
    <property type="entry name" value="REC"/>
    <property type="match status" value="1"/>
</dbReference>
<dbReference type="GO" id="GO:0000160">
    <property type="term" value="P:phosphorelay signal transduction system"/>
    <property type="evidence" value="ECO:0007669"/>
    <property type="project" value="InterPro"/>
</dbReference>
<name>A0A6I4UXK6_9SPHN</name>
<reference evidence="4 5" key="1">
    <citation type="submission" date="2019-12" db="EMBL/GenBank/DDBJ databases">
        <title>Genomic-based taxomic classification of the family Erythrobacteraceae.</title>
        <authorList>
            <person name="Xu L."/>
        </authorList>
    </citation>
    <scope>NUCLEOTIDE SEQUENCE [LARGE SCALE GENOMIC DNA]</scope>
    <source>
        <strain evidence="4 5">MCCC 1K02066</strain>
    </source>
</reference>
<dbReference type="PROSITE" id="PS50110">
    <property type="entry name" value="RESPONSE_REGULATORY"/>
    <property type="match status" value="1"/>
</dbReference>
<comment type="caution">
    <text evidence="4">The sequence shown here is derived from an EMBL/GenBank/DDBJ whole genome shotgun (WGS) entry which is preliminary data.</text>
</comment>
<evidence type="ECO:0000313" key="4">
    <source>
        <dbReference type="EMBL" id="MXP42077.1"/>
    </source>
</evidence>
<evidence type="ECO:0000313" key="5">
    <source>
        <dbReference type="Proteomes" id="UP000469159"/>
    </source>
</evidence>
<proteinExistence type="predicted"/>
<evidence type="ECO:0000256" key="2">
    <source>
        <dbReference type="PROSITE-ProRule" id="PRU00169"/>
    </source>
</evidence>
<gene>
    <name evidence="4" type="ORF">GRI75_10540</name>
</gene>
<protein>
    <submittedName>
        <fullName evidence="4">Response regulator</fullName>
    </submittedName>
</protein>
<dbReference type="RefSeq" id="WP_160746930.1">
    <property type="nucleotide sequence ID" value="NZ_WTYK01000005.1"/>
</dbReference>
<keyword evidence="1 2" id="KW-0597">Phosphoprotein</keyword>
<evidence type="ECO:0000259" key="3">
    <source>
        <dbReference type="PROSITE" id="PS50110"/>
    </source>
</evidence>
<organism evidence="4 5">
    <name type="scientific">Croceibacterium soli</name>
    <dbReference type="NCBI Taxonomy" id="1739690"/>
    <lineage>
        <taxon>Bacteria</taxon>
        <taxon>Pseudomonadati</taxon>
        <taxon>Pseudomonadota</taxon>
        <taxon>Alphaproteobacteria</taxon>
        <taxon>Sphingomonadales</taxon>
        <taxon>Erythrobacteraceae</taxon>
        <taxon>Croceibacterium</taxon>
    </lineage>
</organism>
<dbReference type="PANTHER" id="PTHR44591:SF3">
    <property type="entry name" value="RESPONSE REGULATORY DOMAIN-CONTAINING PROTEIN"/>
    <property type="match status" value="1"/>
</dbReference>
<dbReference type="SUPFAM" id="SSF52172">
    <property type="entry name" value="CheY-like"/>
    <property type="match status" value="1"/>
</dbReference>
<dbReference type="Pfam" id="PF00072">
    <property type="entry name" value="Response_reg"/>
    <property type="match status" value="1"/>
</dbReference>
<accession>A0A6I4UXK6</accession>
<dbReference type="OrthoDB" id="9800897at2"/>
<feature type="domain" description="Response regulatory" evidence="3">
    <location>
        <begin position="4"/>
        <end position="120"/>
    </location>
</feature>
<keyword evidence="5" id="KW-1185">Reference proteome</keyword>
<dbReference type="InterPro" id="IPR050595">
    <property type="entry name" value="Bact_response_regulator"/>
</dbReference>
<dbReference type="Gene3D" id="3.40.50.2300">
    <property type="match status" value="1"/>
</dbReference>
<evidence type="ECO:0000256" key="1">
    <source>
        <dbReference type="ARBA" id="ARBA00022553"/>
    </source>
</evidence>
<feature type="modified residue" description="4-aspartylphosphate" evidence="2">
    <location>
        <position position="54"/>
    </location>
</feature>
<dbReference type="AlphaFoldDB" id="A0A6I4UXK6"/>
<dbReference type="InterPro" id="IPR011006">
    <property type="entry name" value="CheY-like_superfamily"/>
</dbReference>
<sequence length="123" mass="13832">MSWRILYVDDEPDLREVAQLSLELDPEFEVRTCASGAEALEELPTWKPHVVLLDFMMPDMDGAATLKRIRDDQDRTTPVIFITARAGDSDAAALMALGAQGVIAKPFDPMRLAERVREFLVRD</sequence>
<dbReference type="Proteomes" id="UP000469159">
    <property type="component" value="Unassembled WGS sequence"/>
</dbReference>
<dbReference type="PANTHER" id="PTHR44591">
    <property type="entry name" value="STRESS RESPONSE REGULATOR PROTEIN 1"/>
    <property type="match status" value="1"/>
</dbReference>
<dbReference type="EMBL" id="WTYK01000005">
    <property type="protein sequence ID" value="MXP42077.1"/>
    <property type="molecule type" value="Genomic_DNA"/>
</dbReference>